<evidence type="ECO:0000259" key="3">
    <source>
        <dbReference type="PROSITE" id="PS51186"/>
    </source>
</evidence>
<dbReference type="PANTHER" id="PTHR43072">
    <property type="entry name" value="N-ACETYLTRANSFERASE"/>
    <property type="match status" value="1"/>
</dbReference>
<dbReference type="EMBL" id="BAABCN010000004">
    <property type="protein sequence ID" value="GAA3877884.1"/>
    <property type="molecule type" value="Genomic_DNA"/>
</dbReference>
<evidence type="ECO:0000313" key="5">
    <source>
        <dbReference type="Proteomes" id="UP001501803"/>
    </source>
</evidence>
<organism evidence="4 5">
    <name type="scientific">Leifsonia kafniensis</name>
    <dbReference type="NCBI Taxonomy" id="475957"/>
    <lineage>
        <taxon>Bacteria</taxon>
        <taxon>Bacillati</taxon>
        <taxon>Actinomycetota</taxon>
        <taxon>Actinomycetes</taxon>
        <taxon>Micrococcales</taxon>
        <taxon>Microbacteriaceae</taxon>
        <taxon>Leifsonia</taxon>
    </lineage>
</organism>
<dbReference type="PROSITE" id="PS51186">
    <property type="entry name" value="GNAT"/>
    <property type="match status" value="1"/>
</dbReference>
<reference evidence="5" key="1">
    <citation type="journal article" date="2019" name="Int. J. Syst. Evol. Microbiol.">
        <title>The Global Catalogue of Microorganisms (GCM) 10K type strain sequencing project: providing services to taxonomists for standard genome sequencing and annotation.</title>
        <authorList>
            <consortium name="The Broad Institute Genomics Platform"/>
            <consortium name="The Broad Institute Genome Sequencing Center for Infectious Disease"/>
            <person name="Wu L."/>
            <person name="Ma J."/>
        </authorList>
    </citation>
    <scope>NUCLEOTIDE SEQUENCE [LARGE SCALE GENOMIC DNA]</scope>
    <source>
        <strain evidence="5">JCM 17021</strain>
    </source>
</reference>
<evidence type="ECO:0000256" key="2">
    <source>
        <dbReference type="ARBA" id="ARBA00023315"/>
    </source>
</evidence>
<dbReference type="Gene3D" id="3.40.630.30">
    <property type="match status" value="1"/>
</dbReference>
<dbReference type="Proteomes" id="UP001501803">
    <property type="component" value="Unassembled WGS sequence"/>
</dbReference>
<keyword evidence="2" id="KW-0012">Acyltransferase</keyword>
<keyword evidence="1" id="KW-0808">Transferase</keyword>
<protein>
    <submittedName>
        <fullName evidence="4">GNAT family N-acetyltransferase</fullName>
    </submittedName>
</protein>
<dbReference type="SUPFAM" id="SSF55729">
    <property type="entry name" value="Acyl-CoA N-acyltransferases (Nat)"/>
    <property type="match status" value="1"/>
</dbReference>
<evidence type="ECO:0000256" key="1">
    <source>
        <dbReference type="ARBA" id="ARBA00022679"/>
    </source>
</evidence>
<proteinExistence type="predicted"/>
<accession>A0ABP7KK74</accession>
<comment type="caution">
    <text evidence="4">The sequence shown here is derived from an EMBL/GenBank/DDBJ whole genome shotgun (WGS) entry which is preliminary data.</text>
</comment>
<gene>
    <name evidence="4" type="ORF">GCM10022381_20420</name>
</gene>
<keyword evidence="5" id="KW-1185">Reference proteome</keyword>
<evidence type="ECO:0000313" key="4">
    <source>
        <dbReference type="EMBL" id="GAA3877884.1"/>
    </source>
</evidence>
<feature type="domain" description="N-acetyltransferase" evidence="3">
    <location>
        <begin position="5"/>
        <end position="164"/>
    </location>
</feature>
<dbReference type="RefSeq" id="WP_345065800.1">
    <property type="nucleotide sequence ID" value="NZ_BAABCN010000004.1"/>
</dbReference>
<dbReference type="InterPro" id="IPR000182">
    <property type="entry name" value="GNAT_dom"/>
</dbReference>
<name>A0ABP7KK74_9MICO</name>
<sequence>MLLPVTTRLMRDEDWPAVERIFRAGIDGGNATFESAPPSWEQFVGSKPAALRWVATDENDTAIAWAAASAVSTRPVYAGVAEHSIYVAPKAAGRGVGLTLLTAFIAASENTGIWTLQASLFPENTASLALHERAGFRRIGIRERVGLMSHGPFAGHWRDTILIERRSV</sequence>
<dbReference type="InterPro" id="IPR016181">
    <property type="entry name" value="Acyl_CoA_acyltransferase"/>
</dbReference>
<dbReference type="Pfam" id="PF00583">
    <property type="entry name" value="Acetyltransf_1"/>
    <property type="match status" value="1"/>
</dbReference>
<dbReference type="PANTHER" id="PTHR43072:SF23">
    <property type="entry name" value="UPF0039 PROTEIN C11D3.02C"/>
    <property type="match status" value="1"/>
</dbReference>